<organism evidence="2 3">
    <name type="scientific">Lutimaribacter marinistellae</name>
    <dbReference type="NCBI Taxonomy" id="1820329"/>
    <lineage>
        <taxon>Bacteria</taxon>
        <taxon>Pseudomonadati</taxon>
        <taxon>Pseudomonadota</taxon>
        <taxon>Alphaproteobacteria</taxon>
        <taxon>Rhodobacterales</taxon>
        <taxon>Roseobacteraceae</taxon>
        <taxon>Lutimaribacter</taxon>
    </lineage>
</organism>
<feature type="compositionally biased region" description="Acidic residues" evidence="1">
    <location>
        <begin position="73"/>
        <end position="85"/>
    </location>
</feature>
<keyword evidence="3" id="KW-1185">Reference proteome</keyword>
<accession>A0ABV7TKN1</accession>
<protein>
    <submittedName>
        <fullName evidence="2">Uncharacterized protein</fullName>
    </submittedName>
</protein>
<comment type="caution">
    <text evidence="2">The sequence shown here is derived from an EMBL/GenBank/DDBJ whole genome shotgun (WGS) entry which is preliminary data.</text>
</comment>
<dbReference type="RefSeq" id="WP_386737467.1">
    <property type="nucleotide sequence ID" value="NZ_JBHRXI010000044.1"/>
</dbReference>
<name>A0ABV7TKN1_9RHOB</name>
<evidence type="ECO:0000313" key="3">
    <source>
        <dbReference type="Proteomes" id="UP001595629"/>
    </source>
</evidence>
<dbReference type="Proteomes" id="UP001595629">
    <property type="component" value="Unassembled WGS sequence"/>
</dbReference>
<feature type="region of interest" description="Disordered" evidence="1">
    <location>
        <begin position="1"/>
        <end position="85"/>
    </location>
</feature>
<gene>
    <name evidence="2" type="ORF">ACFORG_20665</name>
</gene>
<evidence type="ECO:0000313" key="2">
    <source>
        <dbReference type="EMBL" id="MFC3616162.1"/>
    </source>
</evidence>
<evidence type="ECO:0000256" key="1">
    <source>
        <dbReference type="SAM" id="MobiDB-lite"/>
    </source>
</evidence>
<reference evidence="3" key="1">
    <citation type="journal article" date="2019" name="Int. J. Syst. Evol. Microbiol.">
        <title>The Global Catalogue of Microorganisms (GCM) 10K type strain sequencing project: providing services to taxonomists for standard genome sequencing and annotation.</title>
        <authorList>
            <consortium name="The Broad Institute Genomics Platform"/>
            <consortium name="The Broad Institute Genome Sequencing Center for Infectious Disease"/>
            <person name="Wu L."/>
            <person name="Ma J."/>
        </authorList>
    </citation>
    <scope>NUCLEOTIDE SEQUENCE [LARGE SCALE GENOMIC DNA]</scope>
    <source>
        <strain evidence="3">KCTC 42911</strain>
    </source>
</reference>
<proteinExistence type="predicted"/>
<sequence>MADDDDTREPDAVSGTNSAQAGQSQKQDSTPALAAEFVPPDYEAMNARISETRKQAGPPLPEGEASPAALERADEEEEIGPTDPS</sequence>
<feature type="compositionally biased region" description="Polar residues" evidence="1">
    <location>
        <begin position="14"/>
        <end position="30"/>
    </location>
</feature>
<dbReference type="EMBL" id="JBHRXI010000044">
    <property type="protein sequence ID" value="MFC3616162.1"/>
    <property type="molecule type" value="Genomic_DNA"/>
</dbReference>